<accession>A0A914D4C4</accession>
<dbReference type="PANTHER" id="PTHR13146:SF0">
    <property type="entry name" value="SOLUTE CARRIER FAMILY 35 MEMBER F6"/>
    <property type="match status" value="1"/>
</dbReference>
<feature type="transmembrane region" description="Helical" evidence="1">
    <location>
        <begin position="73"/>
        <end position="94"/>
    </location>
</feature>
<feature type="transmembrane region" description="Helical" evidence="1">
    <location>
        <begin position="20"/>
        <end position="43"/>
    </location>
</feature>
<feature type="transmembrane region" description="Helical" evidence="1">
    <location>
        <begin position="249"/>
        <end position="269"/>
    </location>
</feature>
<evidence type="ECO:0000256" key="1">
    <source>
        <dbReference type="SAM" id="Phobius"/>
    </source>
</evidence>
<keyword evidence="1" id="KW-0812">Transmembrane</keyword>
<evidence type="ECO:0000313" key="3">
    <source>
        <dbReference type="Proteomes" id="UP000887540"/>
    </source>
</evidence>
<organism evidence="3 4">
    <name type="scientific">Acrobeloides nanus</name>
    <dbReference type="NCBI Taxonomy" id="290746"/>
    <lineage>
        <taxon>Eukaryota</taxon>
        <taxon>Metazoa</taxon>
        <taxon>Ecdysozoa</taxon>
        <taxon>Nematoda</taxon>
        <taxon>Chromadorea</taxon>
        <taxon>Rhabditida</taxon>
        <taxon>Tylenchina</taxon>
        <taxon>Cephalobomorpha</taxon>
        <taxon>Cephaloboidea</taxon>
        <taxon>Cephalobidae</taxon>
        <taxon>Acrobeloides</taxon>
    </lineage>
</organism>
<sequence>MISKWMDEVEVDMKKFNHPYFQAACMFIGECLCLIAYFIEIWIQKRIDLRQRVMFKTTEIALARPEEPKLSKLNPFIFLPPACCDIIASSLSYVSLNLTSASNASMLRGAILLFTGLLSVLFLKMRFPAYKWLGIGFVSLGLIVVGVTDMLFDHDPTHNVNGIIIGNFLCILAQLIQSIQIVLEQKFLQHDDVPPLLAVGLEGIFGLTIISILMVPMYFIHVAAIFSDNPDGRLEDVFYAFYQMSQKPELVACVVLTIFNIAILNFASLAFTKRFSGATRLVLSSISTLSIWALSMPIFHEEFMPLKILGFAFLIIGMLVYNDTFFGPKFRSKIMPRMIDTHPCTLCCISFCRADLETNEESRLLNDQGA</sequence>
<reference evidence="4" key="1">
    <citation type="submission" date="2022-11" db="UniProtKB">
        <authorList>
            <consortium name="WormBaseParasite"/>
        </authorList>
    </citation>
    <scope>IDENTIFICATION</scope>
</reference>
<name>A0A914D4C4_9BILA</name>
<dbReference type="PANTHER" id="PTHR13146">
    <property type="match status" value="1"/>
</dbReference>
<dbReference type="GO" id="GO:0016020">
    <property type="term" value="C:membrane"/>
    <property type="evidence" value="ECO:0007669"/>
    <property type="project" value="TreeGrafter"/>
</dbReference>
<feature type="transmembrane region" description="Helical" evidence="1">
    <location>
        <begin position="106"/>
        <end position="123"/>
    </location>
</feature>
<dbReference type="AlphaFoldDB" id="A0A914D4C4"/>
<dbReference type="SUPFAM" id="SSF103481">
    <property type="entry name" value="Multidrug resistance efflux transporter EmrE"/>
    <property type="match status" value="2"/>
</dbReference>
<keyword evidence="1" id="KW-1133">Transmembrane helix</keyword>
<dbReference type="InterPro" id="IPR037185">
    <property type="entry name" value="EmrE-like"/>
</dbReference>
<keyword evidence="1" id="KW-0472">Membrane</keyword>
<keyword evidence="3" id="KW-1185">Reference proteome</keyword>
<evidence type="ECO:0000259" key="2">
    <source>
        <dbReference type="Pfam" id="PF03151"/>
    </source>
</evidence>
<dbReference type="Pfam" id="PF03151">
    <property type="entry name" value="TPT"/>
    <property type="match status" value="1"/>
</dbReference>
<dbReference type="InterPro" id="IPR004853">
    <property type="entry name" value="Sugar_P_trans_dom"/>
</dbReference>
<protein>
    <submittedName>
        <fullName evidence="4">Sugar phosphate transporter domain-containing protein</fullName>
    </submittedName>
</protein>
<proteinExistence type="predicted"/>
<feature type="transmembrane region" description="Helical" evidence="1">
    <location>
        <begin position="204"/>
        <end position="226"/>
    </location>
</feature>
<dbReference type="WBParaSite" id="ACRNAN_scaffold1792.g18140.t1">
    <property type="protein sequence ID" value="ACRNAN_scaffold1792.g18140.t1"/>
    <property type="gene ID" value="ACRNAN_scaffold1792.g18140"/>
</dbReference>
<feature type="transmembrane region" description="Helical" evidence="1">
    <location>
        <begin position="281"/>
        <end position="300"/>
    </location>
</feature>
<evidence type="ECO:0000313" key="4">
    <source>
        <dbReference type="WBParaSite" id="ACRNAN_scaffold1792.g18140.t1"/>
    </source>
</evidence>
<feature type="transmembrane region" description="Helical" evidence="1">
    <location>
        <begin position="164"/>
        <end position="183"/>
    </location>
</feature>
<feature type="transmembrane region" description="Helical" evidence="1">
    <location>
        <begin position="130"/>
        <end position="152"/>
    </location>
</feature>
<feature type="transmembrane region" description="Helical" evidence="1">
    <location>
        <begin position="306"/>
        <end position="327"/>
    </location>
</feature>
<feature type="domain" description="Sugar phosphate transporter" evidence="2">
    <location>
        <begin position="53"/>
        <end position="322"/>
    </location>
</feature>
<dbReference type="Proteomes" id="UP000887540">
    <property type="component" value="Unplaced"/>
</dbReference>